<evidence type="ECO:0000313" key="10">
    <source>
        <dbReference type="Proteomes" id="UP000298416"/>
    </source>
</evidence>
<keyword evidence="10" id="KW-1185">Reference proteome</keyword>
<evidence type="ECO:0000256" key="2">
    <source>
        <dbReference type="ARBA" id="ARBA00009995"/>
    </source>
</evidence>
<dbReference type="Pfam" id="PF00201">
    <property type="entry name" value="UDPGT"/>
    <property type="match status" value="1"/>
</dbReference>
<dbReference type="InterPro" id="IPR035595">
    <property type="entry name" value="UDP_glycos_trans_CS"/>
</dbReference>
<gene>
    <name evidence="9" type="ORF">SASPL_113271</name>
</gene>
<protein>
    <recommendedName>
        <fullName evidence="7">anthocyanidin 3-O-glucoside 5-O-glucosyltransferase</fullName>
        <ecNumber evidence="7">2.4.1.298</ecNumber>
    </recommendedName>
</protein>
<comment type="function">
    <text evidence="6">Catalyzes the glucosylation at the O-5 position of anthocyanidin 3-glucosides to form anthocyanidin 3,5-di-O-glucosides using UDP-glucose as sugar donor. Anthocyanidin 3,5-di-O-glucosides are molecules that are responsible for pigmentation. Also acts on anthocyanidin 3-O-(6-O-malonylglucoside). Much less active with hydroxycinnamoylglucose derivatives. No activity in the absence of the 3-O-glucoside group.</text>
</comment>
<dbReference type="SUPFAM" id="SSF53756">
    <property type="entry name" value="UDP-Glycosyltransferase/glycogen phosphorylase"/>
    <property type="match status" value="1"/>
</dbReference>
<keyword evidence="8" id="KW-0328">Glycosyltransferase</keyword>
<dbReference type="PROSITE" id="PS00375">
    <property type="entry name" value="UDPGT"/>
    <property type="match status" value="1"/>
</dbReference>
<proteinExistence type="inferred from homology"/>
<evidence type="ECO:0000313" key="9">
    <source>
        <dbReference type="EMBL" id="KAG6422889.1"/>
    </source>
</evidence>
<dbReference type="GO" id="GO:0080044">
    <property type="term" value="F:quercetin 7-O-glucosyltransferase activity"/>
    <property type="evidence" value="ECO:0007669"/>
    <property type="project" value="TreeGrafter"/>
</dbReference>
<dbReference type="FunFam" id="3.40.50.2000:FF:000019">
    <property type="entry name" value="Glycosyltransferase"/>
    <property type="match status" value="1"/>
</dbReference>
<comment type="catalytic activity">
    <reaction evidence="5">
        <text>an anthocyanidin 3-O-beta-D-glucoside + UDP-alpha-D-glucose = an anthocyanidin 3,5-di-O-beta-D-glucoside + UDP + 2 H(+)</text>
        <dbReference type="Rhea" id="RHEA:35423"/>
        <dbReference type="ChEBI" id="CHEBI:15378"/>
        <dbReference type="ChEBI" id="CHEBI:16307"/>
        <dbReference type="ChEBI" id="CHEBI:57503"/>
        <dbReference type="ChEBI" id="CHEBI:58223"/>
        <dbReference type="ChEBI" id="CHEBI:58885"/>
        <dbReference type="EC" id="2.4.1.298"/>
    </reaction>
</comment>
<name>A0A8X8Y1L7_SALSN</name>
<dbReference type="InterPro" id="IPR002213">
    <property type="entry name" value="UDP_glucos_trans"/>
</dbReference>
<dbReference type="GO" id="GO:0080043">
    <property type="term" value="F:quercetin 3-O-glucosyltransferase activity"/>
    <property type="evidence" value="ECO:0007669"/>
    <property type="project" value="TreeGrafter"/>
</dbReference>
<keyword evidence="4" id="KW-0732">Signal</keyword>
<comment type="caution">
    <text evidence="9">The sequence shown here is derived from an EMBL/GenBank/DDBJ whole genome shotgun (WGS) entry which is preliminary data.</text>
</comment>
<dbReference type="EMBL" id="PNBA02000005">
    <property type="protein sequence ID" value="KAG6422889.1"/>
    <property type="molecule type" value="Genomic_DNA"/>
</dbReference>
<dbReference type="CDD" id="cd03784">
    <property type="entry name" value="GT1_Gtf-like"/>
    <property type="match status" value="1"/>
</dbReference>
<evidence type="ECO:0000256" key="8">
    <source>
        <dbReference type="RuleBase" id="RU003718"/>
    </source>
</evidence>
<dbReference type="PANTHER" id="PTHR11926:SF1560">
    <property type="entry name" value="UDP-GLYCOSYLTRANSFERASE 74E1-RELATED"/>
    <property type="match status" value="1"/>
</dbReference>
<dbReference type="GO" id="GO:0102816">
    <property type="term" value="F:UDP-D-glucose:delphinidin 3-O-glucosyl-5-O-caffeoylglucoside -O-beta-D-glucosyltransferase activity"/>
    <property type="evidence" value="ECO:0007669"/>
    <property type="project" value="UniProtKB-EC"/>
</dbReference>
<sequence length="232" mass="25449">MTRKWPMKTIGPTILLNQKDDTNKHTTINMFEPKHDACITQWLDSKKPASVVYVSFGSVASLGKPQMEELAHGLAATNSPFLWVVRESEVDKLPRDFEPGERGLVVAWCDQPEVLAHRAVACFLSHCGWNSTLEAVGHGVPVVAVPQWMDQKTDAKFIEDVWGVGVGMGLCESGIVGRKEITVCIEGVVGGERGVGLRRKVCELKRLAKEAVGCAGTSTSNIQHFVEELLLR</sequence>
<reference evidence="9" key="1">
    <citation type="submission" date="2018-01" db="EMBL/GenBank/DDBJ databases">
        <authorList>
            <person name="Mao J.F."/>
        </authorList>
    </citation>
    <scope>NUCLEOTIDE SEQUENCE</scope>
    <source>
        <strain evidence="9">Huo1</strain>
        <tissue evidence="9">Leaf</tissue>
    </source>
</reference>
<accession>A0A8X8Y1L7</accession>
<reference evidence="9" key="2">
    <citation type="submission" date="2020-08" db="EMBL/GenBank/DDBJ databases">
        <title>Plant Genome Project.</title>
        <authorList>
            <person name="Zhang R.-G."/>
        </authorList>
    </citation>
    <scope>NUCLEOTIDE SEQUENCE</scope>
    <source>
        <strain evidence="9">Huo1</strain>
        <tissue evidence="9">Leaf</tissue>
    </source>
</reference>
<dbReference type="EC" id="2.4.1.298" evidence="7"/>
<dbReference type="Gene3D" id="3.40.50.2000">
    <property type="entry name" value="Glycogen Phosphorylase B"/>
    <property type="match status" value="2"/>
</dbReference>
<dbReference type="AlphaFoldDB" id="A0A8X8Y1L7"/>
<dbReference type="Proteomes" id="UP000298416">
    <property type="component" value="Unassembled WGS sequence"/>
</dbReference>
<evidence type="ECO:0000256" key="6">
    <source>
        <dbReference type="ARBA" id="ARBA00056922"/>
    </source>
</evidence>
<evidence type="ECO:0000256" key="4">
    <source>
        <dbReference type="ARBA" id="ARBA00022729"/>
    </source>
</evidence>
<evidence type="ECO:0000256" key="3">
    <source>
        <dbReference type="ARBA" id="ARBA00022679"/>
    </source>
</evidence>
<evidence type="ECO:0000256" key="7">
    <source>
        <dbReference type="ARBA" id="ARBA00066781"/>
    </source>
</evidence>
<comment type="pathway">
    <text evidence="1">Pigment biosynthesis; anthocyanin biosynthesis.</text>
</comment>
<keyword evidence="3 8" id="KW-0808">Transferase</keyword>
<comment type="similarity">
    <text evidence="2 8">Belongs to the UDP-glycosyltransferase family.</text>
</comment>
<organism evidence="9">
    <name type="scientific">Salvia splendens</name>
    <name type="common">Scarlet sage</name>
    <dbReference type="NCBI Taxonomy" id="180675"/>
    <lineage>
        <taxon>Eukaryota</taxon>
        <taxon>Viridiplantae</taxon>
        <taxon>Streptophyta</taxon>
        <taxon>Embryophyta</taxon>
        <taxon>Tracheophyta</taxon>
        <taxon>Spermatophyta</taxon>
        <taxon>Magnoliopsida</taxon>
        <taxon>eudicotyledons</taxon>
        <taxon>Gunneridae</taxon>
        <taxon>Pentapetalae</taxon>
        <taxon>asterids</taxon>
        <taxon>lamiids</taxon>
        <taxon>Lamiales</taxon>
        <taxon>Lamiaceae</taxon>
        <taxon>Nepetoideae</taxon>
        <taxon>Mentheae</taxon>
        <taxon>Salviinae</taxon>
        <taxon>Salvia</taxon>
        <taxon>Salvia subgen. Calosphace</taxon>
        <taxon>core Calosphace</taxon>
    </lineage>
</organism>
<dbReference type="PANTHER" id="PTHR11926">
    <property type="entry name" value="GLUCOSYL/GLUCURONOSYL TRANSFERASES"/>
    <property type="match status" value="1"/>
</dbReference>
<evidence type="ECO:0000256" key="1">
    <source>
        <dbReference type="ARBA" id="ARBA00004935"/>
    </source>
</evidence>
<evidence type="ECO:0000256" key="5">
    <source>
        <dbReference type="ARBA" id="ARBA00050360"/>
    </source>
</evidence>